<feature type="active site" description="Nucleophile" evidence="7">
    <location>
        <position position="101"/>
    </location>
</feature>
<evidence type="ECO:0000256" key="1">
    <source>
        <dbReference type="ARBA" id="ARBA00007039"/>
    </source>
</evidence>
<keyword evidence="4 7" id="KW-0378">Hydrolase</keyword>
<proteinExistence type="inferred from homology"/>
<keyword evidence="3 7" id="KW-0645">Protease</keyword>
<comment type="subunit">
    <text evidence="7">Component of the chloroplastic Clp protease core complex.</text>
</comment>
<dbReference type="PROSITE" id="PS00382">
    <property type="entry name" value="CLP_PROTEASE_HIS"/>
    <property type="match status" value="1"/>
</dbReference>
<dbReference type="EC" id="3.4.21.92" evidence="7"/>
<sequence>MPVGVPKVPYLVPDDDDASWLDLYNRLYQERLLFLGVEINSETANQLAGLMIYLSIEDPTREIFMFINSPGGDIISGLGLYDTMHFVGAEVNTVAFGLVASMASVILVGGEITKRLAFPHARVLMHQPASSFLDAKTGEGMLDAFELMKIRDNIIDIYTRRTNKPSWQIDYDLERDRLMSAEEAKDYGIVDMVAEGG</sequence>
<evidence type="ECO:0000256" key="9">
    <source>
        <dbReference type="RuleBase" id="RU003567"/>
    </source>
</evidence>
<dbReference type="PANTHER" id="PTHR10381">
    <property type="entry name" value="ATP-DEPENDENT CLP PROTEASE PROTEOLYTIC SUBUNIT"/>
    <property type="match status" value="1"/>
</dbReference>
<dbReference type="GO" id="GO:0004252">
    <property type="term" value="F:serine-type endopeptidase activity"/>
    <property type="evidence" value="ECO:0007669"/>
    <property type="project" value="UniProtKB-UniRule"/>
</dbReference>
<evidence type="ECO:0000256" key="3">
    <source>
        <dbReference type="ARBA" id="ARBA00022670"/>
    </source>
</evidence>
<dbReference type="Gene3D" id="3.90.226.10">
    <property type="entry name" value="2-enoyl-CoA Hydratase, Chain A, domain 1"/>
    <property type="match status" value="1"/>
</dbReference>
<comment type="catalytic activity">
    <reaction evidence="6 7 8">
        <text>Hydrolysis of proteins to small peptides in the presence of ATP and magnesium. alpha-casein is the usual test substrate. In the absence of ATP, only oligopeptides shorter than five residues are hydrolyzed (such as succinyl-Leu-Tyr-|-NHMec, and Leu-Tyr-Leu-|-Tyr-Trp, in which cleavage of the -Tyr-|-Leu- and -Tyr-|-Trp bonds also occurs).</text>
        <dbReference type="EC" id="3.4.21.92"/>
    </reaction>
</comment>
<dbReference type="GO" id="GO:0009368">
    <property type="term" value="C:endopeptidase Clp complex"/>
    <property type="evidence" value="ECO:0007669"/>
    <property type="project" value="TreeGrafter"/>
</dbReference>
<evidence type="ECO:0000256" key="4">
    <source>
        <dbReference type="ARBA" id="ARBA00022801"/>
    </source>
</evidence>
<dbReference type="EMBL" id="KP126865">
    <property type="protein sequence ID" value="AJE72753.1"/>
    <property type="molecule type" value="Genomic_DNA"/>
</dbReference>
<dbReference type="GO" id="GO:0009532">
    <property type="term" value="C:plastid stroma"/>
    <property type="evidence" value="ECO:0007669"/>
    <property type="project" value="UniProtKB-ARBA"/>
</dbReference>
<evidence type="ECO:0000256" key="7">
    <source>
        <dbReference type="HAMAP-Rule" id="MF_00444"/>
    </source>
</evidence>
<evidence type="ECO:0000256" key="8">
    <source>
        <dbReference type="PROSITE-ProRule" id="PRU10086"/>
    </source>
</evidence>
<dbReference type="InterPro" id="IPR029045">
    <property type="entry name" value="ClpP/crotonase-like_dom_sf"/>
</dbReference>
<accession>A0A0K0LX94</accession>
<dbReference type="SUPFAM" id="SSF52096">
    <property type="entry name" value="ClpP/crotonase"/>
    <property type="match status" value="1"/>
</dbReference>
<comment type="function">
    <text evidence="7">Cleaves peptides in various proteins in a process that requires ATP hydrolysis. Has a chymotrypsin-like activity. Plays a major role in the degradation of misfolded proteins.</text>
</comment>
<gene>
    <name evidence="7 10" type="primary">clpP</name>
</gene>
<keyword evidence="5 7" id="KW-0720">Serine protease</keyword>
<dbReference type="GO" id="GO:0051117">
    <property type="term" value="F:ATPase binding"/>
    <property type="evidence" value="ECO:0007669"/>
    <property type="project" value="TreeGrafter"/>
</dbReference>
<dbReference type="InterPro" id="IPR001907">
    <property type="entry name" value="ClpP"/>
</dbReference>
<evidence type="ECO:0000256" key="6">
    <source>
        <dbReference type="ARBA" id="ARBA00034021"/>
    </source>
</evidence>
<dbReference type="GO" id="GO:0006515">
    <property type="term" value="P:protein quality control for misfolded or incompletely synthesized proteins"/>
    <property type="evidence" value="ECO:0007669"/>
    <property type="project" value="TreeGrafter"/>
</dbReference>
<evidence type="ECO:0000256" key="5">
    <source>
        <dbReference type="ARBA" id="ARBA00022825"/>
    </source>
</evidence>
<name>A0A0K0LX94_9FABA</name>
<dbReference type="GO" id="GO:0004176">
    <property type="term" value="F:ATP-dependent peptidase activity"/>
    <property type="evidence" value="ECO:0007669"/>
    <property type="project" value="InterPro"/>
</dbReference>
<organism evidence="10">
    <name type="scientific">Astragalus crassicarpus</name>
    <dbReference type="NCBI Taxonomy" id="1552224"/>
    <lineage>
        <taxon>Eukaryota</taxon>
        <taxon>Viridiplantae</taxon>
        <taxon>Streptophyta</taxon>
        <taxon>Embryophyta</taxon>
        <taxon>Tracheophyta</taxon>
        <taxon>Spermatophyta</taxon>
        <taxon>Magnoliopsida</taxon>
        <taxon>eudicotyledons</taxon>
        <taxon>Gunneridae</taxon>
        <taxon>Pentapetalae</taxon>
        <taxon>rosids</taxon>
        <taxon>fabids</taxon>
        <taxon>Fabales</taxon>
        <taxon>Fabaceae</taxon>
        <taxon>Papilionoideae</taxon>
        <taxon>50 kb inversion clade</taxon>
        <taxon>NPAAA clade</taxon>
        <taxon>Hologalegina</taxon>
        <taxon>IRL clade</taxon>
        <taxon>Galegeae</taxon>
        <taxon>Astragalus</taxon>
    </lineage>
</organism>
<dbReference type="Pfam" id="PF00574">
    <property type="entry name" value="CLP_protease"/>
    <property type="match status" value="1"/>
</dbReference>
<feature type="active site" evidence="7 8">
    <location>
        <position position="126"/>
    </location>
</feature>
<protein>
    <recommendedName>
        <fullName evidence="7 9">ATP-dependent Clp protease proteolytic subunit</fullName>
        <ecNumber evidence="7">3.4.21.92</ecNumber>
    </recommendedName>
    <alternativeName>
        <fullName evidence="7">Endopeptidase Clp</fullName>
    </alternativeName>
</protein>
<dbReference type="InterPro" id="IPR033135">
    <property type="entry name" value="ClpP_His_AS"/>
</dbReference>
<evidence type="ECO:0000256" key="2">
    <source>
        <dbReference type="ARBA" id="ARBA00022640"/>
    </source>
</evidence>
<reference evidence="10" key="1">
    <citation type="journal article" date="2015" name="Appl Plant Sci">
        <title>Biodiversity comparison among phylogenetic diversity metrics and between three North American prairies.</title>
        <authorList>
            <person name="Kellar P.R."/>
            <person name="Ahrendsen D.L."/>
            <person name="Aust S.K."/>
            <person name="Jones A.R."/>
            <person name="Pires J.C."/>
        </authorList>
    </citation>
    <scope>NUCLEOTIDE SEQUENCE</scope>
</reference>
<geneLocation type="plastid" evidence="10"/>
<comment type="similarity">
    <text evidence="1 7 9">Belongs to the peptidase S14 family.</text>
</comment>
<keyword evidence="7" id="KW-0963">Cytoplasm</keyword>
<dbReference type="PANTHER" id="PTHR10381:SF15">
    <property type="entry name" value="CHLOROPLASTIC ATP-DEPENDENT CLP PROTEASE PROTEOLYTIC SUBUNIT 1"/>
    <property type="match status" value="1"/>
</dbReference>
<dbReference type="CDD" id="cd07017">
    <property type="entry name" value="S14_ClpP_2"/>
    <property type="match status" value="1"/>
</dbReference>
<dbReference type="AlphaFoldDB" id="A0A0K0LX94"/>
<dbReference type="PRINTS" id="PR00127">
    <property type="entry name" value="CLPPROTEASEP"/>
</dbReference>
<evidence type="ECO:0000313" key="10">
    <source>
        <dbReference type="EMBL" id="AJE72753.1"/>
    </source>
</evidence>
<dbReference type="InterPro" id="IPR023562">
    <property type="entry name" value="ClpP/TepA"/>
</dbReference>
<keyword evidence="2 10" id="KW-0934">Plastid</keyword>
<comment type="subcellular location">
    <subcellularLocation>
        <location evidence="7">Cytoplasm</location>
    </subcellularLocation>
</comment>
<dbReference type="HAMAP" id="MF_00444">
    <property type="entry name" value="ClpP"/>
    <property type="match status" value="1"/>
</dbReference>